<dbReference type="SUPFAM" id="SSF55729">
    <property type="entry name" value="Acyl-CoA N-acyltransferases (Nat)"/>
    <property type="match status" value="1"/>
</dbReference>
<dbReference type="CDD" id="cd04301">
    <property type="entry name" value="NAT_SF"/>
    <property type="match status" value="1"/>
</dbReference>
<dbReference type="EMBL" id="JACHMU010000001">
    <property type="protein sequence ID" value="MBB5742559.1"/>
    <property type="molecule type" value="Genomic_DNA"/>
</dbReference>
<proteinExistence type="predicted"/>
<sequence length="151" mass="16989">MPEIHRARVSEIDPVTLYRILWLRVSVFVVEQQAAYPELDGRDIEPDAELMWSVQDGAVAATLRVLRDDVSAMRIGRVATAEWARGQGHAARLMDAAVERCREQAPSAPIHLDAQLHLEDWYGRFGFVRAGASYQEDGIPHIPMVRETSVL</sequence>
<evidence type="ECO:0000313" key="3">
    <source>
        <dbReference type="Proteomes" id="UP000517712"/>
    </source>
</evidence>
<dbReference type="Gene3D" id="3.40.630.30">
    <property type="match status" value="1"/>
</dbReference>
<dbReference type="Pfam" id="PF13673">
    <property type="entry name" value="Acetyltransf_10"/>
    <property type="match status" value="1"/>
</dbReference>
<dbReference type="AlphaFoldDB" id="A0A7W9FCT1"/>
<organism evidence="2 3">
    <name type="scientific">Microbacterium ginsengiterrae</name>
    <dbReference type="NCBI Taxonomy" id="546115"/>
    <lineage>
        <taxon>Bacteria</taxon>
        <taxon>Bacillati</taxon>
        <taxon>Actinomycetota</taxon>
        <taxon>Actinomycetes</taxon>
        <taxon>Micrococcales</taxon>
        <taxon>Microbacteriaceae</taxon>
        <taxon>Microbacterium</taxon>
    </lineage>
</organism>
<evidence type="ECO:0000313" key="2">
    <source>
        <dbReference type="EMBL" id="MBB5742559.1"/>
    </source>
</evidence>
<dbReference type="GO" id="GO:0016747">
    <property type="term" value="F:acyltransferase activity, transferring groups other than amino-acyl groups"/>
    <property type="evidence" value="ECO:0007669"/>
    <property type="project" value="InterPro"/>
</dbReference>
<name>A0A7W9FCT1_9MICO</name>
<reference evidence="2 3" key="1">
    <citation type="submission" date="2020-08" db="EMBL/GenBank/DDBJ databases">
        <title>Sequencing the genomes of 1000 actinobacteria strains.</title>
        <authorList>
            <person name="Klenk H.-P."/>
        </authorList>
    </citation>
    <scope>NUCLEOTIDE SEQUENCE [LARGE SCALE GENOMIC DNA]</scope>
    <source>
        <strain evidence="2 3">DSM 24823</strain>
    </source>
</reference>
<dbReference type="PROSITE" id="PS51186">
    <property type="entry name" value="GNAT"/>
    <property type="match status" value="1"/>
</dbReference>
<protein>
    <submittedName>
        <fullName evidence="2">ElaA protein</fullName>
    </submittedName>
</protein>
<dbReference type="Proteomes" id="UP000517712">
    <property type="component" value="Unassembled WGS sequence"/>
</dbReference>
<comment type="caution">
    <text evidence="2">The sequence shown here is derived from an EMBL/GenBank/DDBJ whole genome shotgun (WGS) entry which is preliminary data.</text>
</comment>
<dbReference type="RefSeq" id="WP_184282058.1">
    <property type="nucleotide sequence ID" value="NZ_BAAAPG010000001.1"/>
</dbReference>
<feature type="domain" description="N-acetyltransferase" evidence="1">
    <location>
        <begin position="7"/>
        <end position="149"/>
    </location>
</feature>
<dbReference type="InterPro" id="IPR000182">
    <property type="entry name" value="GNAT_dom"/>
</dbReference>
<evidence type="ECO:0000259" key="1">
    <source>
        <dbReference type="PROSITE" id="PS51186"/>
    </source>
</evidence>
<gene>
    <name evidence="2" type="ORF">HD600_001056</name>
</gene>
<accession>A0A7W9FCT1</accession>
<dbReference type="InterPro" id="IPR016181">
    <property type="entry name" value="Acyl_CoA_acyltransferase"/>
</dbReference>
<keyword evidence="3" id="KW-1185">Reference proteome</keyword>